<dbReference type="SUPFAM" id="SSF53335">
    <property type="entry name" value="S-adenosyl-L-methionine-dependent methyltransferases"/>
    <property type="match status" value="1"/>
</dbReference>
<keyword evidence="3" id="KW-0489">Methyltransferase</keyword>
<name>A0A0Q9YKM6_9GAMM</name>
<evidence type="ECO:0000313" key="2">
    <source>
        <dbReference type="EMBL" id="KRG20329.1"/>
    </source>
</evidence>
<accession>A0A0Q9YKM6</accession>
<dbReference type="Proteomes" id="UP000051497">
    <property type="component" value="Unassembled WGS sequence"/>
</dbReference>
<sequence length="255" mass="28980">MKQILPILRYIIQNNSPFAIPYRLGLAFLYQGYKRCVKTIFSKRLFNGQKIFLYPNNCISSAFVYASHPDKQEIAALRQLADNQSVFLDIGANIGAYSIMLMDKVKKLYAFEAHPHTANLCKMNFLLNGLSEEQVIAKAVSDNNQSTYFSNLDDGDPLNTIVQNSSQAIEVPSITLDQFIQEKQFESGTNFLLKIDVEGFEHHVLQGAADFLKNQPIKAILLETFSTEHQAIQQCLEQLGFKMKMISKHNMLAYR</sequence>
<protein>
    <submittedName>
        <fullName evidence="3">FkbM family methyltransferase</fullName>
    </submittedName>
</protein>
<dbReference type="InterPro" id="IPR029063">
    <property type="entry name" value="SAM-dependent_MTases_sf"/>
</dbReference>
<reference evidence="3" key="3">
    <citation type="submission" date="2021-06" db="EMBL/GenBank/DDBJ databases">
        <title>Genomic Description and Analysis of Intracellular Bacteria, Candidatus Berkiella cookevillensis and Candidatus Berkiella aquae.</title>
        <authorList>
            <person name="Kidane D.T."/>
            <person name="Mehari Y.T."/>
            <person name="Rice F.C."/>
            <person name="Arivett B.A."/>
            <person name="Farone A.L."/>
            <person name="Berk S.G."/>
            <person name="Farone M.B."/>
        </authorList>
    </citation>
    <scope>NUCLEOTIDE SEQUENCE</scope>
    <source>
        <strain evidence="3">HT99</strain>
    </source>
</reference>
<dbReference type="EMBL" id="LKAJ01000013">
    <property type="protein sequence ID" value="KRG20329.1"/>
    <property type="molecule type" value="Genomic_DNA"/>
</dbReference>
<dbReference type="InterPro" id="IPR052514">
    <property type="entry name" value="SAM-dependent_MTase"/>
</dbReference>
<dbReference type="NCBIfam" id="TIGR01444">
    <property type="entry name" value="fkbM_fam"/>
    <property type="match status" value="1"/>
</dbReference>
<feature type="domain" description="Methyltransferase FkbM" evidence="1">
    <location>
        <begin position="89"/>
        <end position="243"/>
    </location>
</feature>
<evidence type="ECO:0000313" key="3">
    <source>
        <dbReference type="EMBL" id="MCS5712302.1"/>
    </source>
</evidence>
<organism evidence="2">
    <name type="scientific">Candidatus Berkiella aquae</name>
    <dbReference type="NCBI Taxonomy" id="295108"/>
    <lineage>
        <taxon>Bacteria</taxon>
        <taxon>Pseudomonadati</taxon>
        <taxon>Pseudomonadota</taxon>
        <taxon>Gammaproteobacteria</taxon>
        <taxon>Candidatus Berkiellales</taxon>
        <taxon>Candidatus Berkiellaceae</taxon>
        <taxon>Candidatus Berkiella</taxon>
    </lineage>
</organism>
<comment type="caution">
    <text evidence="2">The sequence shown here is derived from an EMBL/GenBank/DDBJ whole genome shotgun (WGS) entry which is preliminary data.</text>
</comment>
<gene>
    <name evidence="3" type="ORF">HT99x_012745</name>
    <name evidence="2" type="ORF">HT99x_02579</name>
</gene>
<dbReference type="EMBL" id="LKAJ02000001">
    <property type="protein sequence ID" value="MCS5712302.1"/>
    <property type="molecule type" value="Genomic_DNA"/>
</dbReference>
<reference evidence="2" key="1">
    <citation type="submission" date="2015-09" db="EMBL/GenBank/DDBJ databases">
        <title>Draft Genome Sequences of Two Novel Amoeba-resistant Intranuclear Bacteria, Candidatus Berkiella cookevillensis and Candidatus Berkiella aquae.</title>
        <authorList>
            <person name="Mehari Y.T."/>
            <person name="Arivett B.A."/>
            <person name="Farone A.L."/>
            <person name="Gunderson J.H."/>
            <person name="Farone M.B."/>
        </authorList>
    </citation>
    <scope>NUCLEOTIDE SEQUENCE [LARGE SCALE GENOMIC DNA]</scope>
    <source>
        <strain evidence="2">HT99</strain>
    </source>
</reference>
<dbReference type="GO" id="GO:0008168">
    <property type="term" value="F:methyltransferase activity"/>
    <property type="evidence" value="ECO:0007669"/>
    <property type="project" value="UniProtKB-KW"/>
</dbReference>
<dbReference type="PANTHER" id="PTHR34203:SF15">
    <property type="entry name" value="SLL1173 PROTEIN"/>
    <property type="match status" value="1"/>
</dbReference>
<keyword evidence="3" id="KW-0808">Transferase</keyword>
<evidence type="ECO:0000259" key="1">
    <source>
        <dbReference type="Pfam" id="PF05050"/>
    </source>
</evidence>
<evidence type="ECO:0000313" key="4">
    <source>
        <dbReference type="Proteomes" id="UP000051497"/>
    </source>
</evidence>
<reference evidence="3" key="2">
    <citation type="journal article" date="2016" name="Genome Announc.">
        <title>Draft Genome Sequences of Two Novel Amoeba-Resistant Intranuclear Bacteria, 'Candidatus Berkiella cookevillensis' and 'Candidatus Berkiella aquae'.</title>
        <authorList>
            <person name="Mehari Y.T."/>
            <person name="Arivett B.A."/>
            <person name="Farone A.L."/>
            <person name="Gunderson J.H."/>
            <person name="Farone M.B."/>
        </authorList>
    </citation>
    <scope>NUCLEOTIDE SEQUENCE</scope>
    <source>
        <strain evidence="3">HT99</strain>
    </source>
</reference>
<dbReference type="PANTHER" id="PTHR34203">
    <property type="entry name" value="METHYLTRANSFERASE, FKBM FAMILY PROTEIN"/>
    <property type="match status" value="1"/>
</dbReference>
<dbReference type="Pfam" id="PF05050">
    <property type="entry name" value="Methyltransf_21"/>
    <property type="match status" value="1"/>
</dbReference>
<dbReference type="RefSeq" id="WP_075067185.1">
    <property type="nucleotide sequence ID" value="NZ_LKAJ02000001.1"/>
</dbReference>
<dbReference type="GO" id="GO:0032259">
    <property type="term" value="P:methylation"/>
    <property type="evidence" value="ECO:0007669"/>
    <property type="project" value="UniProtKB-KW"/>
</dbReference>
<dbReference type="AlphaFoldDB" id="A0A0Q9YKM6"/>
<dbReference type="STRING" id="295108.HT99x_02579"/>
<proteinExistence type="predicted"/>
<dbReference type="OrthoDB" id="4104638at2"/>
<keyword evidence="4" id="KW-1185">Reference proteome</keyword>
<dbReference type="Gene3D" id="3.40.50.150">
    <property type="entry name" value="Vaccinia Virus protein VP39"/>
    <property type="match status" value="1"/>
</dbReference>
<dbReference type="InterPro" id="IPR006342">
    <property type="entry name" value="FkbM_mtfrase"/>
</dbReference>